<sequence length="224" mass="23386">MRKVLALTPEGWADPTPAVAAVTLDNTAPVTTLACPVGPQPPNVRVYGTVTDLLVDPMGTQYKLGDAGYSPPGNPIVPCLGCPDNTFLIQLNDLVEGQYTLTVRSTDAAHLIGNEAVCEFVVDVGAPDTFFKAHPPRKAAGAGPSRFVFGCDELACTYGYVLDGGAIQQVMEDELALDGLAVGLHTLKVFAMDSAGNMDLTPAVYTWSVVAEGDGSCASLPTMP</sequence>
<dbReference type="AlphaFoldDB" id="A0A7S0N6M6"/>
<dbReference type="EMBL" id="HBFA01013347">
    <property type="protein sequence ID" value="CAD8661703.1"/>
    <property type="molecule type" value="Transcribed_RNA"/>
</dbReference>
<protein>
    <submittedName>
        <fullName evidence="1">Uncharacterized protein</fullName>
    </submittedName>
</protein>
<gene>
    <name evidence="1" type="ORF">POBO1169_LOCUS6934</name>
</gene>
<evidence type="ECO:0000313" key="1">
    <source>
        <dbReference type="EMBL" id="CAD8661703.1"/>
    </source>
</evidence>
<accession>A0A7S0N6M6</accession>
<name>A0A7S0N6M6_9CHLO</name>
<proteinExistence type="predicted"/>
<organism evidence="1">
    <name type="scientific">Pyramimonas obovata</name>
    <dbReference type="NCBI Taxonomy" id="1411642"/>
    <lineage>
        <taxon>Eukaryota</taxon>
        <taxon>Viridiplantae</taxon>
        <taxon>Chlorophyta</taxon>
        <taxon>Pyramimonadophyceae</taxon>
        <taxon>Pyramimonadales</taxon>
        <taxon>Pyramimonadaceae</taxon>
        <taxon>Pyramimonas</taxon>
        <taxon>Pyramimonas incertae sedis</taxon>
    </lineage>
</organism>
<reference evidence="1" key="1">
    <citation type="submission" date="2021-01" db="EMBL/GenBank/DDBJ databases">
        <authorList>
            <person name="Corre E."/>
            <person name="Pelletier E."/>
            <person name="Niang G."/>
            <person name="Scheremetjew M."/>
            <person name="Finn R."/>
            <person name="Kale V."/>
            <person name="Holt S."/>
            <person name="Cochrane G."/>
            <person name="Meng A."/>
            <person name="Brown T."/>
            <person name="Cohen L."/>
        </authorList>
    </citation>
    <scope>NUCLEOTIDE SEQUENCE</scope>
    <source>
        <strain evidence="1">CCMP722</strain>
    </source>
</reference>